<dbReference type="PANTHER" id="PTHR20974">
    <property type="entry name" value="UPF0585 PROTEIN CG18661"/>
    <property type="match status" value="1"/>
</dbReference>
<proteinExistence type="inferred from homology"/>
<dbReference type="InterPro" id="IPR010342">
    <property type="entry name" value="DUF938"/>
</dbReference>
<keyword evidence="3" id="KW-1185">Reference proteome</keyword>
<organism evidence="2 3">
    <name type="scientific">Folsomia candida</name>
    <name type="common">Springtail</name>
    <dbReference type="NCBI Taxonomy" id="158441"/>
    <lineage>
        <taxon>Eukaryota</taxon>
        <taxon>Metazoa</taxon>
        <taxon>Ecdysozoa</taxon>
        <taxon>Arthropoda</taxon>
        <taxon>Hexapoda</taxon>
        <taxon>Collembola</taxon>
        <taxon>Entomobryomorpha</taxon>
        <taxon>Isotomoidea</taxon>
        <taxon>Isotomidae</taxon>
        <taxon>Proisotominae</taxon>
        <taxon>Folsomia</taxon>
    </lineage>
</organism>
<dbReference type="EMBL" id="LNIX01000002">
    <property type="protein sequence ID" value="OXA60296.1"/>
    <property type="molecule type" value="Genomic_DNA"/>
</dbReference>
<protein>
    <recommendedName>
        <fullName evidence="4">Methyltransferase-like 26</fullName>
    </recommendedName>
</protein>
<dbReference type="PANTHER" id="PTHR20974:SF0">
    <property type="entry name" value="UPF0585 PROTEIN CG18661"/>
    <property type="match status" value="1"/>
</dbReference>
<dbReference type="Pfam" id="PF06080">
    <property type="entry name" value="DUF938"/>
    <property type="match status" value="1"/>
</dbReference>
<sequence length="278" mass="30838">MISHTIKVQSVRVVLLTTFNNTKFFSSSALCSHNFLHHFNNSPSRLIVGPKLSSNYEKNLTTIAKEAVNKMISAPAADRNKEPIYNVLKEVLAEKCSSGGELKALEIASGTGQHVSYFAKKFPSINWTPSDVDKRYFGSITAYVEAEGLTNVQEAVFIDITSAMEDWPEGVKSTEFDLIYNANMIHISPFETTVGLFNAAGKLLKKTGLLITYGPYAECGLLTPDSNVAFDESLRAQNPQWGVRDIEDLVNLSAEHGLKLLKRFDMPANNKTLVWIKE</sequence>
<reference evidence="2 3" key="1">
    <citation type="submission" date="2015-12" db="EMBL/GenBank/DDBJ databases">
        <title>The genome of Folsomia candida.</title>
        <authorList>
            <person name="Faddeeva A."/>
            <person name="Derks M.F."/>
            <person name="Anvar Y."/>
            <person name="Smit S."/>
            <person name="Van Straalen N."/>
            <person name="Roelofs D."/>
        </authorList>
    </citation>
    <scope>NUCLEOTIDE SEQUENCE [LARGE SCALE GENOMIC DNA]</scope>
    <source>
        <strain evidence="2 3">VU population</strain>
        <tissue evidence="2">Whole body</tissue>
    </source>
</reference>
<dbReference type="OrthoDB" id="10258744at2759"/>
<comment type="similarity">
    <text evidence="1">Belongs to the UPF0585 family.</text>
</comment>
<dbReference type="Proteomes" id="UP000198287">
    <property type="component" value="Unassembled WGS sequence"/>
</dbReference>
<comment type="caution">
    <text evidence="2">The sequence shown here is derived from an EMBL/GenBank/DDBJ whole genome shotgun (WGS) entry which is preliminary data.</text>
</comment>
<dbReference type="InterPro" id="IPR029063">
    <property type="entry name" value="SAM-dependent_MTases_sf"/>
</dbReference>
<evidence type="ECO:0000256" key="1">
    <source>
        <dbReference type="ARBA" id="ARBA00008308"/>
    </source>
</evidence>
<dbReference type="SUPFAM" id="SSF53335">
    <property type="entry name" value="S-adenosyl-L-methionine-dependent methyltransferases"/>
    <property type="match status" value="1"/>
</dbReference>
<dbReference type="AlphaFoldDB" id="A0A226EUJ8"/>
<evidence type="ECO:0000313" key="2">
    <source>
        <dbReference type="EMBL" id="OXA60296.1"/>
    </source>
</evidence>
<accession>A0A226EUJ8</accession>
<evidence type="ECO:0000313" key="3">
    <source>
        <dbReference type="Proteomes" id="UP000198287"/>
    </source>
</evidence>
<dbReference type="OMA" id="TCINMIH"/>
<evidence type="ECO:0008006" key="4">
    <source>
        <dbReference type="Google" id="ProtNLM"/>
    </source>
</evidence>
<name>A0A226EUJ8_FOLCA</name>
<gene>
    <name evidence="2" type="ORF">Fcan01_04260</name>
</gene>
<dbReference type="Gene3D" id="3.40.50.150">
    <property type="entry name" value="Vaccinia Virus protein VP39"/>
    <property type="match status" value="1"/>
</dbReference>